<comment type="caution">
    <text evidence="1">The sequence shown here is derived from an EMBL/GenBank/DDBJ whole genome shotgun (WGS) entry which is preliminary data.</text>
</comment>
<proteinExistence type="predicted"/>
<dbReference type="EMBL" id="RXIC02000020">
    <property type="protein sequence ID" value="KAB1224385.1"/>
    <property type="molecule type" value="Genomic_DNA"/>
</dbReference>
<name>A0A6A1WGJ8_9ROSI</name>
<dbReference type="AlphaFoldDB" id="A0A6A1WGJ8"/>
<dbReference type="OrthoDB" id="1731363at2759"/>
<dbReference type="Gene3D" id="3.40.50.300">
    <property type="entry name" value="P-loop containing nucleotide triphosphate hydrolases"/>
    <property type="match status" value="1"/>
</dbReference>
<accession>A0A6A1WGJ8</accession>
<reference evidence="1 2" key="1">
    <citation type="journal article" date="2019" name="Plant Biotechnol. J.">
        <title>The red bayberry genome and genetic basis of sex determination.</title>
        <authorList>
            <person name="Jia H.M."/>
            <person name="Jia H.J."/>
            <person name="Cai Q.L."/>
            <person name="Wang Y."/>
            <person name="Zhao H.B."/>
            <person name="Yang W.F."/>
            <person name="Wang G.Y."/>
            <person name="Li Y.H."/>
            <person name="Zhan D.L."/>
            <person name="Shen Y.T."/>
            <person name="Niu Q.F."/>
            <person name="Chang L."/>
            <person name="Qiu J."/>
            <person name="Zhao L."/>
            <person name="Xie H.B."/>
            <person name="Fu W.Y."/>
            <person name="Jin J."/>
            <person name="Li X.W."/>
            <person name="Jiao Y."/>
            <person name="Zhou C.C."/>
            <person name="Tu T."/>
            <person name="Chai C.Y."/>
            <person name="Gao J.L."/>
            <person name="Fan L.J."/>
            <person name="van de Weg E."/>
            <person name="Wang J.Y."/>
            <person name="Gao Z.S."/>
        </authorList>
    </citation>
    <scope>NUCLEOTIDE SEQUENCE [LARGE SCALE GENOMIC DNA]</scope>
    <source>
        <tissue evidence="1">Leaves</tissue>
    </source>
</reference>
<dbReference type="InterPro" id="IPR027417">
    <property type="entry name" value="P-loop_NTPase"/>
</dbReference>
<sequence>MDIDDVSKAEGDETKEKPILVILDTIGNGKSGTKGQCLKAAATALKDGKSVFIDRCNLDREQRAEFVKLGGTNIDVHSIVLDHCTESGNN</sequence>
<evidence type="ECO:0000313" key="1">
    <source>
        <dbReference type="EMBL" id="KAB1224385.1"/>
    </source>
</evidence>
<protein>
    <submittedName>
        <fullName evidence="1">Uncharacterized protein</fullName>
    </submittedName>
</protein>
<keyword evidence="2" id="KW-1185">Reference proteome</keyword>
<dbReference type="Proteomes" id="UP000516437">
    <property type="component" value="Chromosome 2"/>
</dbReference>
<evidence type="ECO:0000313" key="2">
    <source>
        <dbReference type="Proteomes" id="UP000516437"/>
    </source>
</evidence>
<organism evidence="1 2">
    <name type="scientific">Morella rubra</name>
    <name type="common">Chinese bayberry</name>
    <dbReference type="NCBI Taxonomy" id="262757"/>
    <lineage>
        <taxon>Eukaryota</taxon>
        <taxon>Viridiplantae</taxon>
        <taxon>Streptophyta</taxon>
        <taxon>Embryophyta</taxon>
        <taxon>Tracheophyta</taxon>
        <taxon>Spermatophyta</taxon>
        <taxon>Magnoliopsida</taxon>
        <taxon>eudicotyledons</taxon>
        <taxon>Gunneridae</taxon>
        <taxon>Pentapetalae</taxon>
        <taxon>rosids</taxon>
        <taxon>fabids</taxon>
        <taxon>Fagales</taxon>
        <taxon>Myricaceae</taxon>
        <taxon>Morella</taxon>
    </lineage>
</organism>
<gene>
    <name evidence="1" type="ORF">CJ030_MR2G019406</name>
</gene>